<dbReference type="EMBL" id="JANHOG010000864">
    <property type="protein sequence ID" value="KAJ3551109.1"/>
    <property type="molecule type" value="Genomic_DNA"/>
</dbReference>
<proteinExistence type="predicted"/>
<evidence type="ECO:0000313" key="1">
    <source>
        <dbReference type="EMBL" id="KAJ3551109.1"/>
    </source>
</evidence>
<gene>
    <name evidence="1" type="ORF">NM688_g4930</name>
</gene>
<reference evidence="1" key="1">
    <citation type="submission" date="2022-07" db="EMBL/GenBank/DDBJ databases">
        <title>Genome Sequence of Phlebia brevispora.</title>
        <authorList>
            <person name="Buettner E."/>
        </authorList>
    </citation>
    <scope>NUCLEOTIDE SEQUENCE</scope>
    <source>
        <strain evidence="1">MPL23</strain>
    </source>
</reference>
<comment type="caution">
    <text evidence="1">The sequence shown here is derived from an EMBL/GenBank/DDBJ whole genome shotgun (WGS) entry which is preliminary data.</text>
</comment>
<sequence>MRDLSERERRAIRAHKQANEVSVSSSSGRSTAALEEDMSAVQLYDDNDWDDEDEDVDPEVRKIWEESSKVRKICNNPKCLTVKMKKSAKADAEDVKMMYCSRCKVATYCSAECQRADWKRHKQEPCKPFEDLVLDNDLWNEFGQRTGTMMFETRV</sequence>
<protein>
    <submittedName>
        <fullName evidence="1">Uncharacterized protein</fullName>
    </submittedName>
</protein>
<accession>A0ACC1T1J7</accession>
<keyword evidence="2" id="KW-1185">Reference proteome</keyword>
<name>A0ACC1T1J7_9APHY</name>
<dbReference type="Proteomes" id="UP001148662">
    <property type="component" value="Unassembled WGS sequence"/>
</dbReference>
<organism evidence="1 2">
    <name type="scientific">Phlebia brevispora</name>
    <dbReference type="NCBI Taxonomy" id="194682"/>
    <lineage>
        <taxon>Eukaryota</taxon>
        <taxon>Fungi</taxon>
        <taxon>Dikarya</taxon>
        <taxon>Basidiomycota</taxon>
        <taxon>Agaricomycotina</taxon>
        <taxon>Agaricomycetes</taxon>
        <taxon>Polyporales</taxon>
        <taxon>Meruliaceae</taxon>
        <taxon>Phlebia</taxon>
    </lineage>
</organism>
<evidence type="ECO:0000313" key="2">
    <source>
        <dbReference type="Proteomes" id="UP001148662"/>
    </source>
</evidence>